<reference evidence="2" key="1">
    <citation type="journal article" date="2020" name="mSystems">
        <title>Genome- and Community-Level Interaction Insights into Carbon Utilization and Element Cycling Functions of Hydrothermarchaeota in Hydrothermal Sediment.</title>
        <authorList>
            <person name="Zhou Z."/>
            <person name="Liu Y."/>
            <person name="Xu W."/>
            <person name="Pan J."/>
            <person name="Luo Z.H."/>
            <person name="Li M."/>
        </authorList>
    </citation>
    <scope>NUCLEOTIDE SEQUENCE [LARGE SCALE GENOMIC DNA]</scope>
    <source>
        <strain evidence="2">HyVt-76</strain>
    </source>
</reference>
<evidence type="ECO:0000259" key="1">
    <source>
        <dbReference type="PROSITE" id="PS51352"/>
    </source>
</evidence>
<name>A0A7V5LJS8_CALAY</name>
<dbReference type="InterPro" id="IPR013766">
    <property type="entry name" value="Thioredoxin_domain"/>
</dbReference>
<evidence type="ECO:0000313" key="2">
    <source>
        <dbReference type="EMBL" id="HHE55003.1"/>
    </source>
</evidence>
<dbReference type="AlphaFoldDB" id="A0A7V5LJS8"/>
<dbReference type="Pfam" id="PF00578">
    <property type="entry name" value="AhpC-TSA"/>
    <property type="match status" value="1"/>
</dbReference>
<dbReference type="InterPro" id="IPR000866">
    <property type="entry name" value="AhpC/TSA"/>
</dbReference>
<accession>A0A7V5LJS8</accession>
<dbReference type="PANTHER" id="PTHR42852:SF13">
    <property type="entry name" value="PROTEIN DIPZ"/>
    <property type="match status" value="1"/>
</dbReference>
<dbReference type="GO" id="GO:0016209">
    <property type="term" value="F:antioxidant activity"/>
    <property type="evidence" value="ECO:0007669"/>
    <property type="project" value="InterPro"/>
</dbReference>
<comment type="caution">
    <text evidence="2">The sequence shown here is derived from an EMBL/GenBank/DDBJ whole genome shotgun (WGS) entry which is preliminary data.</text>
</comment>
<dbReference type="GO" id="GO:0016491">
    <property type="term" value="F:oxidoreductase activity"/>
    <property type="evidence" value="ECO:0007669"/>
    <property type="project" value="InterPro"/>
</dbReference>
<dbReference type="Gene3D" id="3.40.30.10">
    <property type="entry name" value="Glutaredoxin"/>
    <property type="match status" value="1"/>
</dbReference>
<dbReference type="SUPFAM" id="SSF52833">
    <property type="entry name" value="Thioredoxin-like"/>
    <property type="match status" value="1"/>
</dbReference>
<gene>
    <name evidence="2" type="ORF">ENL21_04425</name>
</gene>
<dbReference type="EMBL" id="DRTD01000328">
    <property type="protein sequence ID" value="HHE55003.1"/>
    <property type="molecule type" value="Genomic_DNA"/>
</dbReference>
<dbReference type="Proteomes" id="UP000886111">
    <property type="component" value="Unassembled WGS sequence"/>
</dbReference>
<dbReference type="CDD" id="cd02966">
    <property type="entry name" value="TlpA_like_family"/>
    <property type="match status" value="1"/>
</dbReference>
<dbReference type="PROSITE" id="PS51352">
    <property type="entry name" value="THIOREDOXIN_2"/>
    <property type="match status" value="1"/>
</dbReference>
<dbReference type="InterPro" id="IPR036249">
    <property type="entry name" value="Thioredoxin-like_sf"/>
</dbReference>
<protein>
    <submittedName>
        <fullName evidence="2">TlpA family protein disulfide reductase</fullName>
    </submittedName>
</protein>
<organism evidence="2">
    <name type="scientific">Caldithrix abyssi</name>
    <dbReference type="NCBI Taxonomy" id="187145"/>
    <lineage>
        <taxon>Bacteria</taxon>
        <taxon>Pseudomonadati</taxon>
        <taxon>Calditrichota</taxon>
        <taxon>Calditrichia</taxon>
        <taxon>Calditrichales</taxon>
        <taxon>Calditrichaceae</taxon>
        <taxon>Caldithrix</taxon>
    </lineage>
</organism>
<proteinExistence type="predicted"/>
<sequence>MPQFRKDTRHLHWNAWKKYVSNSIFKRVAKTTRDNKMKKAVLILVLTVFSLGFSHDWLTQIKGQIEQCQNLKQVDSLLQVFEQQLQKEPQKLLQFYTSLMSMAYKVREREIRALPKDDQEKMITLVKKIEQHYSRLGNMVTTRAAELCKKIDKDSLDEELRGFCKGFEFYEKLLRFQKELRSKPRPDFSFVDVNGKKHRLYDFKGKYVLLHFWNLHSSPCIEEAPYLSQAQEKYGPKGLVIINIHVTVGHPDEQWEQEALLNFVQETEMPGIQVAGKQALQIKEQYFVRNFPTLFLLNPEGYVIKPEPGTRRSASELQGANLLKALAEVIK</sequence>
<feature type="domain" description="Thioredoxin" evidence="1">
    <location>
        <begin position="179"/>
        <end position="328"/>
    </location>
</feature>
<dbReference type="PANTHER" id="PTHR42852">
    <property type="entry name" value="THIOL:DISULFIDE INTERCHANGE PROTEIN DSBE"/>
    <property type="match status" value="1"/>
</dbReference>
<dbReference type="InterPro" id="IPR050553">
    <property type="entry name" value="Thioredoxin_ResA/DsbE_sf"/>
</dbReference>